<evidence type="ECO:0000256" key="1">
    <source>
        <dbReference type="ARBA" id="ARBA00022515"/>
    </source>
</evidence>
<feature type="binding site" evidence="8">
    <location>
        <position position="480"/>
    </location>
    <ligand>
        <name>Zn(2+)</name>
        <dbReference type="ChEBI" id="CHEBI:29105"/>
        <label>2</label>
    </ligand>
</feature>
<reference evidence="10 11" key="1">
    <citation type="submission" date="2018-10" db="EMBL/GenBank/DDBJ databases">
        <title>Genome sequencing of Arthrobacter oryzae TNB02.</title>
        <authorList>
            <person name="Cho Y.-J."/>
            <person name="Cho A."/>
            <person name="Kim O.-S."/>
        </authorList>
    </citation>
    <scope>NUCLEOTIDE SEQUENCE [LARGE SCALE GENOMIC DNA]</scope>
    <source>
        <strain evidence="10 11">TNB02</strain>
    </source>
</reference>
<dbReference type="OrthoDB" id="3177118at2"/>
<sequence>MSTVRSGASAPDEPFQLSLLHGFPTGPVAPPGPELAATLPVARVLIESSLPHLDRPFDYSVPAILDTAAQPGVRVQVRFNGQELSGYLLERTADSDAGHSLLPLQKVVSAVRVLTPAIAELALRIAERYAGTVSDVLRVAVPPRMARLEKEFAPDGRLDPELFLAGPTQDPGLAASAAPSVHAAPSAPSAGPVVGAGVSRWAAYHNGPAYLQHLGAGESPRAVLSALQGFGPGGWPRLIAEAVAAVRLSGRGAVVVVPDYRDLDRVEAALLELLPAGDVARLTADDGPTPRYRNFLRLLSGAAGVAVGTRSAAYAPVRDLGLVVCWDDGDDLHIEQRSPYAHSREVLLLRAGQERAACLLAGHTRSTEAERLVESGWARAVEAERTVLRRTVPRVLNTADSFEQERDPLARIARLPGAAWRAAKEGLLRGPVLVQVARAGYAPSLACETCREPARCQACSGPLAIAGAVGASAVPQCRWCSAPAQAWRCTHCNGMRLRRGATGALRTAEELGRAFPGTPVITSSGDHIKAAVQDSPALVVATVGAEPVAAGGYAAALLLDGDSLLRRENLRAGEDAVRRWFNAASLVRPAPEGGLVVITADDAAGVGALLRWDPAGYASRELSLRRELLLPPAVRIASVTGGRTAVGHFTGDVERRLAGQGIVLRTAGPAPLVMTGGATGVTSGGGPSAARQAPGRNDDDVRTLMFIPYAQAADAAGVMRAVKAAAAAKRSDDPVQLRLDGVDIL</sequence>
<keyword evidence="1 8" id="KW-0639">Primosome</keyword>
<dbReference type="GO" id="GO:0005524">
    <property type="term" value="F:ATP binding"/>
    <property type="evidence" value="ECO:0007669"/>
    <property type="project" value="UniProtKB-UniRule"/>
</dbReference>
<dbReference type="InterPro" id="IPR027417">
    <property type="entry name" value="P-loop_NTPase"/>
</dbReference>
<evidence type="ECO:0000256" key="4">
    <source>
        <dbReference type="ARBA" id="ARBA00022741"/>
    </source>
</evidence>
<dbReference type="EMBL" id="RBED01000076">
    <property type="protein sequence ID" value="RNL57334.1"/>
    <property type="molecule type" value="Genomic_DNA"/>
</dbReference>
<organism evidence="10 11">
    <name type="scientific">Arthrobacter oryzae</name>
    <dbReference type="NCBI Taxonomy" id="409290"/>
    <lineage>
        <taxon>Bacteria</taxon>
        <taxon>Bacillati</taxon>
        <taxon>Actinomycetota</taxon>
        <taxon>Actinomycetes</taxon>
        <taxon>Micrococcales</taxon>
        <taxon>Micrococcaceae</taxon>
        <taxon>Arthrobacter</taxon>
    </lineage>
</organism>
<feature type="binding site" evidence="8">
    <location>
        <position position="492"/>
    </location>
    <ligand>
        <name>Zn(2+)</name>
        <dbReference type="ChEBI" id="CHEBI:29105"/>
        <label>1</label>
    </ligand>
</feature>
<dbReference type="Gene3D" id="3.40.1440.60">
    <property type="entry name" value="PriA, 3(prime) DNA-binding domain"/>
    <property type="match status" value="1"/>
</dbReference>
<evidence type="ECO:0000313" key="10">
    <source>
        <dbReference type="EMBL" id="RNL57334.1"/>
    </source>
</evidence>
<dbReference type="GO" id="GO:0006270">
    <property type="term" value="P:DNA replication initiation"/>
    <property type="evidence" value="ECO:0007669"/>
    <property type="project" value="TreeGrafter"/>
</dbReference>
<dbReference type="HAMAP" id="MF_00983">
    <property type="entry name" value="PriA"/>
    <property type="match status" value="1"/>
</dbReference>
<name>A0A3N0C3T5_9MICC</name>
<comment type="subunit">
    <text evidence="8">Component of the replication restart primosome.</text>
</comment>
<keyword evidence="4 8" id="KW-0547">Nucleotide-binding</keyword>
<comment type="caution">
    <text evidence="10">The sequence shown here is derived from an EMBL/GenBank/DDBJ whole genome shotgun (WGS) entry which is preliminary data.</text>
</comment>
<keyword evidence="11" id="KW-1185">Reference proteome</keyword>
<comment type="function">
    <text evidence="8">Initiates the restart of stalled replication forks, which reloads the replicative helicase on sites other than the origin of replication. Recognizes and binds to abandoned replication forks and remodels them to uncover a helicase loading site. Promotes assembly of the primosome at these replication forks.</text>
</comment>
<gene>
    <name evidence="8" type="primary">priA</name>
    <name evidence="10" type="ORF">D7003_07120</name>
</gene>
<keyword evidence="7 8" id="KW-0238">DNA-binding</keyword>
<dbReference type="Gene3D" id="3.40.50.300">
    <property type="entry name" value="P-loop containing nucleotide triphosphate hydrolases"/>
    <property type="match status" value="1"/>
</dbReference>
<dbReference type="Proteomes" id="UP000273807">
    <property type="component" value="Unassembled WGS sequence"/>
</dbReference>
<dbReference type="InterPro" id="IPR005259">
    <property type="entry name" value="PriA"/>
</dbReference>
<keyword evidence="6 8" id="KW-0067">ATP-binding</keyword>
<keyword evidence="3 8" id="KW-0479">Metal-binding</keyword>
<dbReference type="GO" id="GO:0043138">
    <property type="term" value="F:3'-5' DNA helicase activity"/>
    <property type="evidence" value="ECO:0007669"/>
    <property type="project" value="TreeGrafter"/>
</dbReference>
<keyword evidence="2 8" id="KW-0235">DNA replication</keyword>
<evidence type="ECO:0000259" key="9">
    <source>
        <dbReference type="Pfam" id="PF17764"/>
    </source>
</evidence>
<evidence type="ECO:0000256" key="5">
    <source>
        <dbReference type="ARBA" id="ARBA00022833"/>
    </source>
</evidence>
<keyword evidence="5 8" id="KW-0862">Zinc</keyword>
<feature type="binding site" evidence="8">
    <location>
        <position position="456"/>
    </location>
    <ligand>
        <name>Zn(2+)</name>
        <dbReference type="ChEBI" id="CHEBI:29105"/>
        <label>2</label>
    </ligand>
</feature>
<dbReference type="GO" id="GO:0003677">
    <property type="term" value="F:DNA binding"/>
    <property type="evidence" value="ECO:0007669"/>
    <property type="project" value="UniProtKB-UniRule"/>
</dbReference>
<evidence type="ECO:0000313" key="11">
    <source>
        <dbReference type="Proteomes" id="UP000273807"/>
    </source>
</evidence>
<feature type="binding site" evidence="8">
    <location>
        <position position="447"/>
    </location>
    <ligand>
        <name>Zn(2+)</name>
        <dbReference type="ChEBI" id="CHEBI:29105"/>
        <label>1</label>
    </ligand>
</feature>
<protein>
    <recommendedName>
        <fullName evidence="8">Probable replication restart protein PriA</fullName>
    </recommendedName>
    <alternativeName>
        <fullName evidence="8">Putative ATP-dependent DNA helicase PriA</fullName>
    </alternativeName>
</protein>
<comment type="similarity">
    <text evidence="8">Belongs to the helicase family. PriA subfamily.</text>
</comment>
<comment type="cofactor">
    <cofactor evidence="8">
        <name>Zn(2+)</name>
        <dbReference type="ChEBI" id="CHEBI:29105"/>
    </cofactor>
    <text evidence="8">Binds 2 zinc ions per subunit.</text>
</comment>
<dbReference type="GO" id="GO:1990077">
    <property type="term" value="C:primosome complex"/>
    <property type="evidence" value="ECO:0007669"/>
    <property type="project" value="UniProtKB-UniRule"/>
</dbReference>
<dbReference type="PANTHER" id="PTHR30580:SF0">
    <property type="entry name" value="PRIMOSOMAL PROTEIN N"/>
    <property type="match status" value="1"/>
</dbReference>
<proteinExistence type="inferred from homology"/>
<dbReference type="GO" id="GO:0006310">
    <property type="term" value="P:DNA recombination"/>
    <property type="evidence" value="ECO:0007669"/>
    <property type="project" value="InterPro"/>
</dbReference>
<dbReference type="AlphaFoldDB" id="A0A3N0C3T5"/>
<feature type="binding site" evidence="8">
    <location>
        <position position="477"/>
    </location>
    <ligand>
        <name>Zn(2+)</name>
        <dbReference type="ChEBI" id="CHEBI:29105"/>
        <label>2</label>
    </ligand>
</feature>
<feature type="binding site" evidence="8">
    <location>
        <position position="459"/>
    </location>
    <ligand>
        <name>Zn(2+)</name>
        <dbReference type="ChEBI" id="CHEBI:29105"/>
        <label>2</label>
    </ligand>
</feature>
<dbReference type="Pfam" id="PF17764">
    <property type="entry name" value="PriA_3primeBD"/>
    <property type="match status" value="1"/>
</dbReference>
<evidence type="ECO:0000256" key="2">
    <source>
        <dbReference type="ARBA" id="ARBA00022705"/>
    </source>
</evidence>
<dbReference type="GO" id="GO:0006269">
    <property type="term" value="P:DNA replication, synthesis of primer"/>
    <property type="evidence" value="ECO:0007669"/>
    <property type="project" value="UniProtKB-KW"/>
</dbReference>
<dbReference type="GO" id="GO:0006302">
    <property type="term" value="P:double-strand break repair"/>
    <property type="evidence" value="ECO:0007669"/>
    <property type="project" value="InterPro"/>
</dbReference>
<dbReference type="InterPro" id="IPR042115">
    <property type="entry name" value="PriA_3primeBD_sf"/>
</dbReference>
<dbReference type="InterPro" id="IPR041222">
    <property type="entry name" value="PriA_3primeBD"/>
</dbReference>
<accession>A0A3N0C3T5</accession>
<evidence type="ECO:0000256" key="8">
    <source>
        <dbReference type="HAMAP-Rule" id="MF_00983"/>
    </source>
</evidence>
<feature type="domain" description="Primosomal protein N' 3' DNA-binding" evidence="9">
    <location>
        <begin position="44"/>
        <end position="142"/>
    </location>
</feature>
<comment type="caution">
    <text evidence="8">As this protein does not have any detectable helicase domains, it probably does not have helicase activity.</text>
</comment>
<dbReference type="RefSeq" id="WP_123254775.1">
    <property type="nucleotide sequence ID" value="NZ_RBED01000076.1"/>
</dbReference>
<evidence type="ECO:0000256" key="6">
    <source>
        <dbReference type="ARBA" id="ARBA00022840"/>
    </source>
</evidence>
<feature type="binding site" evidence="8">
    <location>
        <position position="450"/>
    </location>
    <ligand>
        <name>Zn(2+)</name>
        <dbReference type="ChEBI" id="CHEBI:29105"/>
        <label>1</label>
    </ligand>
</feature>
<evidence type="ECO:0000256" key="3">
    <source>
        <dbReference type="ARBA" id="ARBA00022723"/>
    </source>
</evidence>
<feature type="binding site" evidence="8">
    <location>
        <position position="489"/>
    </location>
    <ligand>
        <name>Zn(2+)</name>
        <dbReference type="ChEBI" id="CHEBI:29105"/>
        <label>1</label>
    </ligand>
</feature>
<evidence type="ECO:0000256" key="7">
    <source>
        <dbReference type="ARBA" id="ARBA00023125"/>
    </source>
</evidence>
<dbReference type="PANTHER" id="PTHR30580">
    <property type="entry name" value="PRIMOSOMAL PROTEIN N"/>
    <property type="match status" value="1"/>
</dbReference>
<dbReference type="GO" id="GO:0008270">
    <property type="term" value="F:zinc ion binding"/>
    <property type="evidence" value="ECO:0007669"/>
    <property type="project" value="UniProtKB-UniRule"/>
</dbReference>